<sequence>MGRGRSSSSAAVRSDVAFDYDDLSEPHATRNVQMRQAYPKLFKTLKRVDYSTGIYVVLAMFVQIGCAYLVTRPLDSEWQWWARFLLVAYSIGGICNHSMTLAMHEISHDLAGGGLLGKTLGLIANAPLGIPAYASFKRYHNEHHKYQGEDGIDSDVPTALEGHVVGTNPFLKTIWMICQPFFYALRPLITVGKSPSVMELYNLVFQVAFSTGLAAFCGSDINDPATWSAMAPVYLIASTLLGMGLHPMAGHFVAEHYTFVRGQETYSYYGPLNWFSFWVGYHNEHHDFCNLPGSTLRKLRDSTPEFYEDLPVHHSWIKVIWRYITSPILSPFSRVRRNTMADDEVAYLRTQ</sequence>
<dbReference type="GO" id="GO:0016020">
    <property type="term" value="C:membrane"/>
    <property type="evidence" value="ECO:0007669"/>
    <property type="project" value="GOC"/>
</dbReference>
<dbReference type="GO" id="GO:0042284">
    <property type="term" value="F:sphingolipid delta-4 desaturase activity"/>
    <property type="evidence" value="ECO:0007669"/>
    <property type="project" value="TreeGrafter"/>
</dbReference>
<keyword evidence="1" id="KW-1133">Transmembrane helix</keyword>
<gene>
    <name evidence="6" type="ORF">FNF27_05223</name>
    <name evidence="5" type="ORF">FNF28_02591</name>
    <name evidence="3" type="ORF">FNF29_04148</name>
    <name evidence="4" type="ORF">FNF31_01518</name>
</gene>
<evidence type="ECO:0000313" key="4">
    <source>
        <dbReference type="EMBL" id="KAA0166292.1"/>
    </source>
</evidence>
<dbReference type="Pfam" id="PF00487">
    <property type="entry name" value="FA_desaturase"/>
    <property type="match status" value="1"/>
</dbReference>
<accession>A0A5A8E954</accession>
<feature type="transmembrane region" description="Helical" evidence="1">
    <location>
        <begin position="115"/>
        <end position="136"/>
    </location>
</feature>
<dbReference type="GO" id="GO:0046513">
    <property type="term" value="P:ceramide biosynthetic process"/>
    <property type="evidence" value="ECO:0007669"/>
    <property type="project" value="TreeGrafter"/>
</dbReference>
<dbReference type="PANTHER" id="PTHR12879">
    <property type="entry name" value="SPHINGOLIPID DELTA 4 DESATURASE/C-4 HYDROXYLASE PROTEIN DES2"/>
    <property type="match status" value="1"/>
</dbReference>
<dbReference type="EMBL" id="VLTN01000023">
    <property type="protein sequence ID" value="KAA0152034.1"/>
    <property type="molecule type" value="Genomic_DNA"/>
</dbReference>
<evidence type="ECO:0000313" key="6">
    <source>
        <dbReference type="EMBL" id="KAA0173297.1"/>
    </source>
</evidence>
<dbReference type="Proteomes" id="UP000325113">
    <property type="component" value="Unassembled WGS sequence"/>
</dbReference>
<evidence type="ECO:0000256" key="1">
    <source>
        <dbReference type="SAM" id="Phobius"/>
    </source>
</evidence>
<dbReference type="Proteomes" id="UP000322899">
    <property type="component" value="Unassembled WGS sequence"/>
</dbReference>
<dbReference type="PANTHER" id="PTHR12879:SF8">
    <property type="entry name" value="SPHINGOLIPID DELTA(4)-DESATURASE DES1"/>
    <property type="match status" value="1"/>
</dbReference>
<protein>
    <recommendedName>
        <fullName evidence="2">Fatty acid desaturase domain-containing protein</fullName>
    </recommendedName>
</protein>
<evidence type="ECO:0000313" key="9">
    <source>
        <dbReference type="Proteomes" id="UP000324907"/>
    </source>
</evidence>
<dbReference type="InterPro" id="IPR005804">
    <property type="entry name" value="FA_desaturase_dom"/>
</dbReference>
<evidence type="ECO:0000313" key="10">
    <source>
        <dbReference type="Proteomes" id="UP000325113"/>
    </source>
</evidence>
<dbReference type="AlphaFoldDB" id="A0A5A8E954"/>
<feature type="transmembrane region" description="Helical" evidence="1">
    <location>
        <begin position="50"/>
        <end position="70"/>
    </location>
</feature>
<keyword evidence="8" id="KW-1185">Reference proteome</keyword>
<comment type="caution">
    <text evidence="6">The sequence shown here is derived from an EMBL/GenBank/DDBJ whole genome shotgun (WGS) entry which is preliminary data.</text>
</comment>
<evidence type="ECO:0000259" key="2">
    <source>
        <dbReference type="Pfam" id="PF00487"/>
    </source>
</evidence>
<dbReference type="EMBL" id="VLTL01000030">
    <property type="protein sequence ID" value="KAA0168172.1"/>
    <property type="molecule type" value="Genomic_DNA"/>
</dbReference>
<dbReference type="Proteomes" id="UP000323011">
    <property type="component" value="Unassembled WGS sequence"/>
</dbReference>
<evidence type="ECO:0000313" key="5">
    <source>
        <dbReference type="EMBL" id="KAA0168172.1"/>
    </source>
</evidence>
<name>A0A5A8E954_CAFRO</name>
<evidence type="ECO:0000313" key="7">
    <source>
        <dbReference type="Proteomes" id="UP000322899"/>
    </source>
</evidence>
<feature type="transmembrane region" description="Helical" evidence="1">
    <location>
        <begin position="233"/>
        <end position="254"/>
    </location>
</feature>
<reference evidence="7 8" key="1">
    <citation type="submission" date="2019-07" db="EMBL/GenBank/DDBJ databases">
        <title>Genomes of Cafeteria roenbergensis.</title>
        <authorList>
            <person name="Fischer M.G."/>
            <person name="Hackl T."/>
            <person name="Roman M."/>
        </authorList>
    </citation>
    <scope>NUCLEOTIDE SEQUENCE [LARGE SCALE GENOMIC DNA]</scope>
    <source>
        <strain evidence="3 8">BVI</strain>
        <strain evidence="4 10">Cflag</strain>
        <strain evidence="6 7">E4-10P</strain>
        <strain evidence="5 9">RCC970-E3</strain>
    </source>
</reference>
<evidence type="ECO:0000313" key="8">
    <source>
        <dbReference type="Proteomes" id="UP000323011"/>
    </source>
</evidence>
<keyword evidence="1" id="KW-0812">Transmembrane</keyword>
<dbReference type="EMBL" id="VLTM01000009">
    <property type="protein sequence ID" value="KAA0166292.1"/>
    <property type="molecule type" value="Genomic_DNA"/>
</dbReference>
<dbReference type="OrthoDB" id="200948at2759"/>
<feature type="transmembrane region" description="Helical" evidence="1">
    <location>
        <begin position="200"/>
        <end position="221"/>
    </location>
</feature>
<dbReference type="OMA" id="FEGWLFC"/>
<proteinExistence type="predicted"/>
<evidence type="ECO:0000313" key="3">
    <source>
        <dbReference type="EMBL" id="KAA0152034.1"/>
    </source>
</evidence>
<feature type="domain" description="Fatty acid desaturase" evidence="2">
    <location>
        <begin position="80"/>
        <end position="313"/>
    </location>
</feature>
<feature type="transmembrane region" description="Helical" evidence="1">
    <location>
        <begin position="82"/>
        <end position="103"/>
    </location>
</feature>
<keyword evidence="1" id="KW-0472">Membrane</keyword>
<organism evidence="6 7">
    <name type="scientific">Cafeteria roenbergensis</name>
    <name type="common">Marine flagellate</name>
    <dbReference type="NCBI Taxonomy" id="33653"/>
    <lineage>
        <taxon>Eukaryota</taxon>
        <taxon>Sar</taxon>
        <taxon>Stramenopiles</taxon>
        <taxon>Bigyra</taxon>
        <taxon>Opalozoa</taxon>
        <taxon>Bicosoecida</taxon>
        <taxon>Cafeteriaceae</taxon>
        <taxon>Cafeteria</taxon>
    </lineage>
</organism>
<dbReference type="Proteomes" id="UP000324907">
    <property type="component" value="Unassembled WGS sequence"/>
</dbReference>
<dbReference type="EMBL" id="VLTO01000035">
    <property type="protein sequence ID" value="KAA0173297.1"/>
    <property type="molecule type" value="Genomic_DNA"/>
</dbReference>